<dbReference type="EMBL" id="JANJOU010000001">
    <property type="protein sequence ID" value="MCR0980596.1"/>
    <property type="molecule type" value="Genomic_DNA"/>
</dbReference>
<reference evidence="1 2" key="1">
    <citation type="submission" date="2022-06" db="EMBL/GenBank/DDBJ databases">
        <title>Roseomonas CN29.</title>
        <authorList>
            <person name="Cheng Y."/>
            <person name="He X."/>
        </authorList>
    </citation>
    <scope>NUCLEOTIDE SEQUENCE [LARGE SCALE GENOMIC DNA]</scope>
    <source>
        <strain evidence="1 2">CN29</strain>
    </source>
</reference>
<dbReference type="RefSeq" id="WP_257714278.1">
    <property type="nucleotide sequence ID" value="NZ_JANJOU010000001.1"/>
</dbReference>
<sequence>MIRWPSRWSAALCEAVGLAYREAGGRGADEAGRIQAGVEAFLDTGGVAAVPRETVELIIRDLSQDRLDWLLKPAEEWALRQHRRPQDGRHRWRRRLRWQNTDIGALPGWMESRP</sequence>
<name>A0ABT1WYI7_9PROT</name>
<proteinExistence type="predicted"/>
<dbReference type="Proteomes" id="UP001524642">
    <property type="component" value="Unassembled WGS sequence"/>
</dbReference>
<comment type="caution">
    <text evidence="1">The sequence shown here is derived from an EMBL/GenBank/DDBJ whole genome shotgun (WGS) entry which is preliminary data.</text>
</comment>
<evidence type="ECO:0000313" key="1">
    <source>
        <dbReference type="EMBL" id="MCR0980596.1"/>
    </source>
</evidence>
<organism evidence="1 2">
    <name type="scientific">Roseomonas populi</name>
    <dbReference type="NCBI Taxonomy" id="3121582"/>
    <lineage>
        <taxon>Bacteria</taxon>
        <taxon>Pseudomonadati</taxon>
        <taxon>Pseudomonadota</taxon>
        <taxon>Alphaproteobacteria</taxon>
        <taxon>Acetobacterales</taxon>
        <taxon>Roseomonadaceae</taxon>
        <taxon>Roseomonas</taxon>
    </lineage>
</organism>
<protein>
    <submittedName>
        <fullName evidence="1">Uncharacterized protein</fullName>
    </submittedName>
</protein>
<accession>A0ABT1WYI7</accession>
<gene>
    <name evidence="1" type="ORF">NRP21_00855</name>
</gene>
<keyword evidence="2" id="KW-1185">Reference proteome</keyword>
<evidence type="ECO:0000313" key="2">
    <source>
        <dbReference type="Proteomes" id="UP001524642"/>
    </source>
</evidence>